<protein>
    <recommendedName>
        <fullName evidence="3">PH domain-containing protein</fullName>
    </recommendedName>
</protein>
<dbReference type="AlphaFoldDB" id="A0A9W8ARN2"/>
<feature type="compositionally biased region" description="Polar residues" evidence="2">
    <location>
        <begin position="526"/>
        <end position="569"/>
    </location>
</feature>
<dbReference type="InterPro" id="IPR046868">
    <property type="entry name" value="BAR_4"/>
</dbReference>
<dbReference type="PANTHER" id="PTHR31941:SF1">
    <property type="entry name" value="CYTOSKELETAL SIGNALING PROTEIN SLM1"/>
    <property type="match status" value="1"/>
</dbReference>
<sequence length="606" mass="67402">MSQPVYEQPTFPGVRTYSQTVHGATSAPSAPSAQQPSTEYANAERTITPPRSTTSGLSSMSMGTEAAKLAAKSTDPTYLFMGRLHGLKTLVKSCRVYFQGIAEAEMESARRFGHLAGQLPVPIREDHVFMSLGENGLQDLFHSVKAVTDSTSNFQYESSRGITAHVLPLLDELSEEVKRRYQYTNQRLKGSQGRLMEQRHLCQAEFNKLSSAVALARTTPDDLMEDPFLASLDVKRQLHQRASEEAIFYKWAVHEQTSFLEFETKVIKQLKEILHSQFGLFARDLGKRQQNAQSICQACNMMDPEVEWRSFCERHSDVLVDPKSGPVTAQEIPYPHRDDPALQVVKEGYIQVQAHAGLNRRWKDYYAVLSSLGFLHLFVSGDLVHCRIPALSLFLPRCTLGALHMPDLPQNSFSISARSKNLRDKAGRFYLVRMANPALVDSWWKAMASKVRVHMVPDASNAGFEPKVLLEAGNADVNGRRSRSGSGYGASQRSGSVLSESDFNQEATMSYVSQQQQMANQGPAYQETSATQQAAEVPQPSTMEFQQDMGSQGNVPTMESMTAQDTRQSAAGGGTKGSRKNRKGRRGKPSTEETMPGKFVFRMQYT</sequence>
<name>A0A9W8ARN2_9FUNG</name>
<dbReference type="InterPro" id="IPR011993">
    <property type="entry name" value="PH-like_dom_sf"/>
</dbReference>
<feature type="domain" description="PH" evidence="3">
    <location>
        <begin position="343"/>
        <end position="452"/>
    </location>
</feature>
<feature type="region of interest" description="Disordered" evidence="2">
    <location>
        <begin position="512"/>
        <end position="606"/>
    </location>
</feature>
<dbReference type="InterPro" id="IPR046869">
    <property type="entry name" value="SLM1/RGC1-like_PH"/>
</dbReference>
<evidence type="ECO:0000259" key="3">
    <source>
        <dbReference type="PROSITE" id="PS50003"/>
    </source>
</evidence>
<dbReference type="PROSITE" id="PS50003">
    <property type="entry name" value="PH_DOMAIN"/>
    <property type="match status" value="1"/>
</dbReference>
<gene>
    <name evidence="4" type="ORF">IWQ62_001730</name>
</gene>
<dbReference type="InterPro" id="IPR027267">
    <property type="entry name" value="AH/BAR_dom_sf"/>
</dbReference>
<dbReference type="EMBL" id="JANBPY010000306">
    <property type="protein sequence ID" value="KAJ1967636.1"/>
    <property type="molecule type" value="Genomic_DNA"/>
</dbReference>
<organism evidence="4 5">
    <name type="scientific">Dispira parvispora</name>
    <dbReference type="NCBI Taxonomy" id="1520584"/>
    <lineage>
        <taxon>Eukaryota</taxon>
        <taxon>Fungi</taxon>
        <taxon>Fungi incertae sedis</taxon>
        <taxon>Zoopagomycota</taxon>
        <taxon>Kickxellomycotina</taxon>
        <taxon>Dimargaritomycetes</taxon>
        <taxon>Dimargaritales</taxon>
        <taxon>Dimargaritaceae</taxon>
        <taxon>Dispira</taxon>
    </lineage>
</organism>
<dbReference type="Pfam" id="PF20399">
    <property type="entry name" value="PH_20"/>
    <property type="match status" value="1"/>
</dbReference>
<dbReference type="Pfam" id="PF20400">
    <property type="entry name" value="BAR_4"/>
    <property type="match status" value="1"/>
</dbReference>
<dbReference type="Proteomes" id="UP001150925">
    <property type="component" value="Unassembled WGS sequence"/>
</dbReference>
<feature type="region of interest" description="Disordered" evidence="2">
    <location>
        <begin position="475"/>
        <end position="499"/>
    </location>
</feature>
<dbReference type="PANTHER" id="PTHR31941">
    <property type="entry name" value="CYTOSKELETAL SIGNALING PROTEIN SLM1"/>
    <property type="match status" value="1"/>
</dbReference>
<comment type="caution">
    <text evidence="4">The sequence shown here is derived from an EMBL/GenBank/DDBJ whole genome shotgun (WGS) entry which is preliminary data.</text>
</comment>
<keyword evidence="5" id="KW-1185">Reference proteome</keyword>
<dbReference type="InterPro" id="IPR001849">
    <property type="entry name" value="PH_domain"/>
</dbReference>
<feature type="compositionally biased region" description="Low complexity" evidence="2">
    <location>
        <begin position="24"/>
        <end position="38"/>
    </location>
</feature>
<dbReference type="Gene3D" id="2.30.29.30">
    <property type="entry name" value="Pleckstrin-homology domain (PH domain)/Phosphotyrosine-binding domain (PTB)"/>
    <property type="match status" value="1"/>
</dbReference>
<dbReference type="SMART" id="SM00233">
    <property type="entry name" value="PH"/>
    <property type="match status" value="1"/>
</dbReference>
<reference evidence="4" key="1">
    <citation type="submission" date="2022-07" db="EMBL/GenBank/DDBJ databases">
        <title>Phylogenomic reconstructions and comparative analyses of Kickxellomycotina fungi.</title>
        <authorList>
            <person name="Reynolds N.K."/>
            <person name="Stajich J.E."/>
            <person name="Barry K."/>
            <person name="Grigoriev I.V."/>
            <person name="Crous P."/>
            <person name="Smith M.E."/>
        </authorList>
    </citation>
    <scope>NUCLEOTIDE SEQUENCE</scope>
    <source>
        <strain evidence="4">RSA 1196</strain>
    </source>
</reference>
<feature type="compositionally biased region" description="Basic residues" evidence="2">
    <location>
        <begin position="577"/>
        <end position="588"/>
    </location>
</feature>
<evidence type="ECO:0000256" key="1">
    <source>
        <dbReference type="ARBA" id="ARBA00022553"/>
    </source>
</evidence>
<accession>A0A9W8ARN2</accession>
<dbReference type="SUPFAM" id="SSF50729">
    <property type="entry name" value="PH domain-like"/>
    <property type="match status" value="1"/>
</dbReference>
<dbReference type="OrthoDB" id="5598057at2759"/>
<dbReference type="SUPFAM" id="SSF103657">
    <property type="entry name" value="BAR/IMD domain-like"/>
    <property type="match status" value="1"/>
</dbReference>
<feature type="region of interest" description="Disordered" evidence="2">
    <location>
        <begin position="20"/>
        <end position="60"/>
    </location>
</feature>
<dbReference type="Gene3D" id="1.20.1270.60">
    <property type="entry name" value="Arfaptin homology (AH) domain/BAR domain"/>
    <property type="match status" value="1"/>
</dbReference>
<proteinExistence type="predicted"/>
<evidence type="ECO:0000313" key="5">
    <source>
        <dbReference type="Proteomes" id="UP001150925"/>
    </source>
</evidence>
<keyword evidence="1" id="KW-0597">Phosphoprotein</keyword>
<evidence type="ECO:0000256" key="2">
    <source>
        <dbReference type="SAM" id="MobiDB-lite"/>
    </source>
</evidence>
<evidence type="ECO:0000313" key="4">
    <source>
        <dbReference type="EMBL" id="KAJ1967636.1"/>
    </source>
</evidence>